<organism evidence="3 4">
    <name type="scientific">Phytophthora fragariae</name>
    <dbReference type="NCBI Taxonomy" id="53985"/>
    <lineage>
        <taxon>Eukaryota</taxon>
        <taxon>Sar</taxon>
        <taxon>Stramenopiles</taxon>
        <taxon>Oomycota</taxon>
        <taxon>Peronosporomycetes</taxon>
        <taxon>Peronosporales</taxon>
        <taxon>Peronosporaceae</taxon>
        <taxon>Phytophthora</taxon>
    </lineage>
</organism>
<feature type="transmembrane region" description="Helical" evidence="1">
    <location>
        <begin position="13"/>
        <end position="35"/>
    </location>
</feature>
<evidence type="ECO:0000313" key="4">
    <source>
        <dbReference type="Proteomes" id="UP000441208"/>
    </source>
</evidence>
<evidence type="ECO:0000313" key="5">
    <source>
        <dbReference type="Proteomes" id="UP000460718"/>
    </source>
</evidence>
<evidence type="ECO:0000313" key="3">
    <source>
        <dbReference type="EMBL" id="KAE9081834.1"/>
    </source>
</evidence>
<evidence type="ECO:0000313" key="2">
    <source>
        <dbReference type="EMBL" id="KAE8982137.1"/>
    </source>
</evidence>
<evidence type="ECO:0000256" key="1">
    <source>
        <dbReference type="SAM" id="Phobius"/>
    </source>
</evidence>
<dbReference type="EMBL" id="QXFZ01002017">
    <property type="protein sequence ID" value="KAE9081834.1"/>
    <property type="molecule type" value="Genomic_DNA"/>
</dbReference>
<dbReference type="EMBL" id="QXFW01002093">
    <property type="protein sequence ID" value="KAE8982137.1"/>
    <property type="molecule type" value="Genomic_DNA"/>
</dbReference>
<proteinExistence type="predicted"/>
<protein>
    <submittedName>
        <fullName evidence="3">Uncharacterized protein</fullName>
    </submittedName>
</protein>
<comment type="caution">
    <text evidence="3">The sequence shown here is derived from an EMBL/GenBank/DDBJ whole genome shotgun (WGS) entry which is preliminary data.</text>
</comment>
<keyword evidence="1" id="KW-0472">Membrane</keyword>
<dbReference type="AlphaFoldDB" id="A0A6A3QSS5"/>
<keyword evidence="1" id="KW-1133">Transmembrane helix</keyword>
<gene>
    <name evidence="3" type="ORF">PF007_g22513</name>
    <name evidence="2" type="ORF">PF011_g21744</name>
</gene>
<keyword evidence="1" id="KW-0812">Transmembrane</keyword>
<accession>A0A6A3QSS5</accession>
<reference evidence="3 4" key="1">
    <citation type="submission" date="2018-08" db="EMBL/GenBank/DDBJ databases">
        <title>Genomic investigation of the strawberry pathogen Phytophthora fragariae indicates pathogenicity is determined by transcriptional variation in three key races.</title>
        <authorList>
            <person name="Adams T.M."/>
            <person name="Armitage A.D."/>
            <person name="Sobczyk M.K."/>
            <person name="Bates H.J."/>
            <person name="Dunwell J.M."/>
            <person name="Nellist C.F."/>
            <person name="Harrison R.J."/>
        </authorList>
    </citation>
    <scope>NUCLEOTIDE SEQUENCE [LARGE SCALE GENOMIC DNA]</scope>
    <source>
        <strain evidence="3 4">NOV-71</strain>
        <strain evidence="2 5">SCRP245</strain>
    </source>
</reference>
<name>A0A6A3QSS5_9STRA</name>
<dbReference type="Proteomes" id="UP000441208">
    <property type="component" value="Unassembled WGS sequence"/>
</dbReference>
<sequence length="77" mass="8600">MWTLSQHATFDKAASAVALATAAYVGWNIVSVVVARRAVNRVLADQGLYEPPSLPVLGHTLDLMVHHKDRFHDWFTE</sequence>
<dbReference type="Proteomes" id="UP000460718">
    <property type="component" value="Unassembled WGS sequence"/>
</dbReference>